<dbReference type="Pfam" id="PF15390">
    <property type="entry name" value="WDCP"/>
    <property type="match status" value="2"/>
</dbReference>
<dbReference type="PANTHER" id="PTHR14897:SF5">
    <property type="entry name" value="WD REPEAT AND COILED-COIL-CONTAINING PROTEIN"/>
    <property type="match status" value="1"/>
</dbReference>
<proteinExistence type="predicted"/>
<keyword evidence="2" id="KW-0853">WD repeat</keyword>
<dbReference type="InterPro" id="IPR028041">
    <property type="entry name" value="WDCP"/>
</dbReference>
<evidence type="ECO:0000256" key="1">
    <source>
        <dbReference type="ARBA" id="ARBA00015683"/>
    </source>
</evidence>
<feature type="compositionally biased region" description="Basic and acidic residues" evidence="6">
    <location>
        <begin position="503"/>
        <end position="522"/>
    </location>
</feature>
<keyword evidence="4 5" id="KW-0175">Coiled coil</keyword>
<reference evidence="7" key="1">
    <citation type="submission" date="2022-11" db="EMBL/GenBank/DDBJ databases">
        <title>Centuries of genome instability and evolution in soft-shell clam transmissible cancer (bioRxiv).</title>
        <authorList>
            <person name="Hart S.F.M."/>
            <person name="Yonemitsu M.A."/>
            <person name="Giersch R.M."/>
            <person name="Beal B.F."/>
            <person name="Arriagada G."/>
            <person name="Davis B.W."/>
            <person name="Ostrander E.A."/>
            <person name="Goff S.P."/>
            <person name="Metzger M.J."/>
        </authorList>
    </citation>
    <scope>NUCLEOTIDE SEQUENCE</scope>
    <source>
        <strain evidence="7">MELC-2E11</strain>
        <tissue evidence="7">Siphon/mantle</tissue>
    </source>
</reference>
<feature type="region of interest" description="Disordered" evidence="6">
    <location>
        <begin position="728"/>
        <end position="760"/>
    </location>
</feature>
<evidence type="ECO:0000313" key="8">
    <source>
        <dbReference type="Proteomes" id="UP001164746"/>
    </source>
</evidence>
<evidence type="ECO:0000256" key="3">
    <source>
        <dbReference type="ARBA" id="ARBA00022737"/>
    </source>
</evidence>
<organism evidence="7 8">
    <name type="scientific">Mya arenaria</name>
    <name type="common">Soft-shell clam</name>
    <dbReference type="NCBI Taxonomy" id="6604"/>
    <lineage>
        <taxon>Eukaryota</taxon>
        <taxon>Metazoa</taxon>
        <taxon>Spiralia</taxon>
        <taxon>Lophotrochozoa</taxon>
        <taxon>Mollusca</taxon>
        <taxon>Bivalvia</taxon>
        <taxon>Autobranchia</taxon>
        <taxon>Heteroconchia</taxon>
        <taxon>Euheterodonta</taxon>
        <taxon>Imparidentia</taxon>
        <taxon>Neoheterodontei</taxon>
        <taxon>Myida</taxon>
        <taxon>Myoidea</taxon>
        <taxon>Myidae</taxon>
        <taxon>Mya</taxon>
    </lineage>
</organism>
<feature type="compositionally biased region" description="Basic and acidic residues" evidence="6">
    <location>
        <begin position="728"/>
        <end position="751"/>
    </location>
</feature>
<evidence type="ECO:0000256" key="5">
    <source>
        <dbReference type="SAM" id="Coils"/>
    </source>
</evidence>
<feature type="compositionally biased region" description="Basic and acidic residues" evidence="6">
    <location>
        <begin position="611"/>
        <end position="621"/>
    </location>
</feature>
<protein>
    <recommendedName>
        <fullName evidence="1">WD repeat and coiled-coil-containing protein</fullName>
    </recommendedName>
</protein>
<evidence type="ECO:0000256" key="4">
    <source>
        <dbReference type="ARBA" id="ARBA00023054"/>
    </source>
</evidence>
<feature type="compositionally biased region" description="Low complexity" evidence="6">
    <location>
        <begin position="622"/>
        <end position="633"/>
    </location>
</feature>
<feature type="region of interest" description="Disordered" evidence="6">
    <location>
        <begin position="483"/>
        <end position="633"/>
    </location>
</feature>
<dbReference type="PANTHER" id="PTHR14897">
    <property type="entry name" value="WD REPEAT AND COILED-COIL-CONTAINING PROTEIN"/>
    <property type="match status" value="1"/>
</dbReference>
<evidence type="ECO:0000313" key="7">
    <source>
        <dbReference type="EMBL" id="WAR07096.1"/>
    </source>
</evidence>
<evidence type="ECO:0000256" key="2">
    <source>
        <dbReference type="ARBA" id="ARBA00022574"/>
    </source>
</evidence>
<accession>A0ABY7EED1</accession>
<gene>
    <name evidence="7" type="ORF">MAR_017054</name>
</gene>
<feature type="coiled-coil region" evidence="5">
    <location>
        <begin position="770"/>
        <end position="797"/>
    </location>
</feature>
<keyword evidence="8" id="KW-1185">Reference proteome</keyword>
<keyword evidence="3" id="KW-0677">Repeat</keyword>
<dbReference type="SUPFAM" id="SSF82171">
    <property type="entry name" value="DPP6 N-terminal domain-like"/>
    <property type="match status" value="1"/>
</dbReference>
<sequence>MDLGVLKFHCKGGNALHGAVHESHGAVWTEGRSIFLAPISLFQGQIENREPSKLGEFDRGVRSVHWSGAVVGDLCYMCVVHERNISVWKVAGKQPSLVFKQVRKINIQPLPHGIAWCPGRDVLCVLCPQQASLYYSHVTNKGSQVLLQIDSGKVRCGCWTTDGSQLIIAVDSSFMIYQWSDIDGAVTSYTARQWTIPGVFPVSDTRIICSTELPLDNLCKPRDSFLLPDLLNSNSNAPIKGSLEEGEIIRPRTEQASITETLFNLPRSPDPACTDSARLEVVDIPRDGDPATVTSCDIPGVITPGLLLYQLLDKTERPQGLVTAPSSCCNIDEGVLILIGRRGQADSAFLSADTYTSMKSVLKFFNVKQGHYTKHPLTHTTSTPSIPVSVATNGNHDNKDYDKIYESVMNFGPRLKNGENNGDIRSENNNSVHKPLTKSCSVVVSRQSQGEQEHVKVNGSYRNSFHGDFDMKAREKPVVISDNIPEEEDTSMPKVNGNHRHSVHEINVDKTISKNGIERIPEESAPVPPKRPLRKKKSMRGKDDMAHTLSNSSLERSRAGSGVSGNMPMEYMSDSSEFSPRDSKDRSDSTSSVTAGPVVRISDNGQAQVEMNEKESGERSRSGSTSNNSNSSESLIVSAGGILSSNMQLQNEVLNGDLKLPSNGVAKSVGIVEIGSERGTTEDLEVESVDFNSQQTNFRSAGLDKFCGEESGRQAAVMGQLHDRLQADRDGGEQETRNEHIREACQGEDRGSNLLGGGASQRLSSSMESLEDIDRILKEQNEKISKLHEQMSKLSRRVDESSCILTSRYASSKNAEMVQLCFRCSDGYRIEKRFLLDNGRLKYEPVRQAFSLDTVEIIFDDEPCVVGSNIDGYIPLRFEAGTTIYVSGKPAV</sequence>
<feature type="compositionally biased region" description="Basic and acidic residues" evidence="6">
    <location>
        <begin position="579"/>
        <end position="588"/>
    </location>
</feature>
<dbReference type="Proteomes" id="UP001164746">
    <property type="component" value="Chromosome 6"/>
</dbReference>
<name>A0ABY7EED1_MYAAR</name>
<dbReference type="EMBL" id="CP111017">
    <property type="protein sequence ID" value="WAR07096.1"/>
    <property type="molecule type" value="Genomic_DNA"/>
</dbReference>
<evidence type="ECO:0000256" key="6">
    <source>
        <dbReference type="SAM" id="MobiDB-lite"/>
    </source>
</evidence>